<evidence type="ECO:0000313" key="2">
    <source>
        <dbReference type="EMBL" id="KDP40095.1"/>
    </source>
</evidence>
<dbReference type="InterPro" id="IPR005174">
    <property type="entry name" value="KIB1-4_b-propeller"/>
</dbReference>
<dbReference type="InterPro" id="IPR050942">
    <property type="entry name" value="F-box_BR-signaling"/>
</dbReference>
<sequence>MRFETLEHYRRFIFNRKWNQNFNRKLKQHFNTDKELVIPLVVHKIAISSPPKDGSCTIMIIYNHDNELAFCRIGDSSWTCLGNQFVVPFDDIIYSKKHQLFYAINGVGYVQAWDLKNPSFPVSKVIKYTYSQGSLKPPKEISKVKFSRCRYLVELPQGDILIVIRYQSSIREDGSLFCPESFDLLDRFPSKTVWFDLGKIDFEKQTLEPVDCLGDAVVFLGANESFSVSASDYPGLRPNCIYFSNDPPAYYRYTGKPYGGCDTGVFSLEDHSISHGYPFELGESQPPPIWVFSRP</sequence>
<organism evidence="2 3">
    <name type="scientific">Jatropha curcas</name>
    <name type="common">Barbados nut</name>
    <dbReference type="NCBI Taxonomy" id="180498"/>
    <lineage>
        <taxon>Eukaryota</taxon>
        <taxon>Viridiplantae</taxon>
        <taxon>Streptophyta</taxon>
        <taxon>Embryophyta</taxon>
        <taxon>Tracheophyta</taxon>
        <taxon>Spermatophyta</taxon>
        <taxon>Magnoliopsida</taxon>
        <taxon>eudicotyledons</taxon>
        <taxon>Gunneridae</taxon>
        <taxon>Pentapetalae</taxon>
        <taxon>rosids</taxon>
        <taxon>fabids</taxon>
        <taxon>Malpighiales</taxon>
        <taxon>Euphorbiaceae</taxon>
        <taxon>Crotonoideae</taxon>
        <taxon>Jatropheae</taxon>
        <taxon>Jatropha</taxon>
    </lineage>
</organism>
<name>A0A067L6G8_JATCU</name>
<dbReference type="OrthoDB" id="642536at2759"/>
<dbReference type="Proteomes" id="UP000027138">
    <property type="component" value="Unassembled WGS sequence"/>
</dbReference>
<dbReference type="AlphaFoldDB" id="A0A067L6G8"/>
<dbReference type="Pfam" id="PF03478">
    <property type="entry name" value="Beta-prop_KIB1-4"/>
    <property type="match status" value="1"/>
</dbReference>
<evidence type="ECO:0000259" key="1">
    <source>
        <dbReference type="Pfam" id="PF03478"/>
    </source>
</evidence>
<keyword evidence="3" id="KW-1185">Reference proteome</keyword>
<feature type="domain" description="KIB1-4 beta-propeller" evidence="1">
    <location>
        <begin position="40"/>
        <end position="266"/>
    </location>
</feature>
<proteinExistence type="predicted"/>
<reference evidence="2 3" key="1">
    <citation type="journal article" date="2014" name="PLoS ONE">
        <title>Global Analysis of Gene Expression Profiles in Physic Nut (Jatropha curcas L.) Seedlings Exposed to Salt Stress.</title>
        <authorList>
            <person name="Zhang L."/>
            <person name="Zhang C."/>
            <person name="Wu P."/>
            <person name="Chen Y."/>
            <person name="Li M."/>
            <person name="Jiang H."/>
            <person name="Wu G."/>
        </authorList>
    </citation>
    <scope>NUCLEOTIDE SEQUENCE [LARGE SCALE GENOMIC DNA]</scope>
    <source>
        <strain evidence="3">cv. GZQX0401</strain>
        <tissue evidence="2">Young leaves</tissue>
    </source>
</reference>
<protein>
    <recommendedName>
        <fullName evidence="1">KIB1-4 beta-propeller domain-containing protein</fullName>
    </recommendedName>
</protein>
<dbReference type="PANTHER" id="PTHR44259:SF114">
    <property type="entry name" value="OS06G0707300 PROTEIN"/>
    <property type="match status" value="1"/>
</dbReference>
<dbReference type="PANTHER" id="PTHR44259">
    <property type="entry name" value="OS07G0183000 PROTEIN-RELATED"/>
    <property type="match status" value="1"/>
</dbReference>
<dbReference type="STRING" id="180498.A0A067L6G8"/>
<evidence type="ECO:0000313" key="3">
    <source>
        <dbReference type="Proteomes" id="UP000027138"/>
    </source>
</evidence>
<accession>A0A067L6G8</accession>
<dbReference type="EMBL" id="KK914334">
    <property type="protein sequence ID" value="KDP40095.1"/>
    <property type="molecule type" value="Genomic_DNA"/>
</dbReference>
<gene>
    <name evidence="2" type="ORF">JCGZ_02093</name>
</gene>